<organism evidence="3 4">
    <name type="scientific">Letharia lupina</name>
    <dbReference type="NCBI Taxonomy" id="560253"/>
    <lineage>
        <taxon>Eukaryota</taxon>
        <taxon>Fungi</taxon>
        <taxon>Dikarya</taxon>
        <taxon>Ascomycota</taxon>
        <taxon>Pezizomycotina</taxon>
        <taxon>Lecanoromycetes</taxon>
        <taxon>OSLEUM clade</taxon>
        <taxon>Lecanoromycetidae</taxon>
        <taxon>Lecanorales</taxon>
        <taxon>Lecanorineae</taxon>
        <taxon>Parmeliaceae</taxon>
        <taxon>Letharia</taxon>
    </lineage>
</organism>
<keyword evidence="1" id="KW-0507">mRNA processing</keyword>
<dbReference type="GO" id="GO:0005681">
    <property type="term" value="C:spliceosomal complex"/>
    <property type="evidence" value="ECO:0007669"/>
    <property type="project" value="TreeGrafter"/>
</dbReference>
<evidence type="ECO:0000313" key="3">
    <source>
        <dbReference type="EMBL" id="KAF6230139.1"/>
    </source>
</evidence>
<dbReference type="InterPro" id="IPR052225">
    <property type="entry name" value="Ser/Arg_repetitive_matrix"/>
</dbReference>
<evidence type="ECO:0000259" key="2">
    <source>
        <dbReference type="PROSITE" id="PS51025"/>
    </source>
</evidence>
<dbReference type="Gene3D" id="1.20.1390.10">
    <property type="entry name" value="PWI domain"/>
    <property type="match status" value="1"/>
</dbReference>
<dbReference type="Pfam" id="PF01480">
    <property type="entry name" value="PWI"/>
    <property type="match status" value="1"/>
</dbReference>
<dbReference type="PROSITE" id="PS51025">
    <property type="entry name" value="PWI"/>
    <property type="match status" value="1"/>
</dbReference>
<keyword evidence="4" id="KW-1185">Reference proteome</keyword>
<dbReference type="EMBL" id="JACCJB010000002">
    <property type="protein sequence ID" value="KAF6230139.1"/>
    <property type="molecule type" value="Genomic_DNA"/>
</dbReference>
<proteinExistence type="predicted"/>
<dbReference type="PANTHER" id="PTHR23148:SF0">
    <property type="entry name" value="SERINE_ARGININE REPETITIVE MATRIX PROTEIN 1"/>
    <property type="match status" value="1"/>
</dbReference>
<comment type="caution">
    <text evidence="3">The sequence shown here is derived from an EMBL/GenBank/DDBJ whole genome shotgun (WGS) entry which is preliminary data.</text>
</comment>
<reference evidence="3 4" key="1">
    <citation type="journal article" date="2020" name="Genomics">
        <title>Complete, high-quality genomes from long-read metagenomic sequencing of two wolf lichen thalli reveals enigmatic genome architecture.</title>
        <authorList>
            <person name="McKenzie S.K."/>
            <person name="Walston R.F."/>
            <person name="Allen J.L."/>
        </authorList>
    </citation>
    <scope>NUCLEOTIDE SEQUENCE [LARGE SCALE GENOMIC DNA]</scope>
    <source>
        <strain evidence="3">WasteWater1</strain>
    </source>
</reference>
<sequence>MASSVDAKLLKSTKFPAEFSQKVDMQKVNVEVMKKWIAGKISDILGNEDDVVIELCFNLLEGSRNPDIKVLQIQLTGFLDKDTAKFCKELWLLCLSAQSNPQGVPKELLEAKKLELIQEKVGLMLKRLLRRHNAAKNKSDSEIETLITSGNERGVNEEAVAGAEAIGEAIVISIGVLHEIQGLHLPDAEAHHLASVVLLPHVRLIHTFHLAEVAVVQMTGDAGRLLLEDRLPTRGPGLELHHVEDTKTTILQDHAVDILQANLGLLHDGLMAEIEVRGFGDVVMIEQDPTHLQIPLAHVPPDEKDAPLPCRLVVLHHLQEPDIMAEDGVRHLHRVLAQQAGTENLRADPENHFPMTVMTEGVALIIERDQDIIMTSIAAPAPAVATAKNDFLLLLHH</sequence>
<dbReference type="PANTHER" id="PTHR23148">
    <property type="entry name" value="SERINE/ARGININE REGULATED NUCLEAR MATRIX PROTEIN"/>
    <property type="match status" value="1"/>
</dbReference>
<accession>A0A8H6FKB7</accession>
<dbReference type="GO" id="GO:0003723">
    <property type="term" value="F:RNA binding"/>
    <property type="evidence" value="ECO:0007669"/>
    <property type="project" value="TreeGrafter"/>
</dbReference>
<dbReference type="GO" id="GO:0048024">
    <property type="term" value="P:regulation of mRNA splicing, via spliceosome"/>
    <property type="evidence" value="ECO:0007669"/>
    <property type="project" value="TreeGrafter"/>
</dbReference>
<gene>
    <name evidence="3" type="ORF">HO133_004478</name>
</gene>
<dbReference type="InterPro" id="IPR036483">
    <property type="entry name" value="PWI_dom_sf"/>
</dbReference>
<dbReference type="Proteomes" id="UP000593566">
    <property type="component" value="Unassembled WGS sequence"/>
</dbReference>
<dbReference type="SUPFAM" id="SSF101233">
    <property type="entry name" value="PWI domain"/>
    <property type="match status" value="1"/>
</dbReference>
<name>A0A8H6FKB7_9LECA</name>
<feature type="domain" description="PWI" evidence="2">
    <location>
        <begin position="12"/>
        <end position="111"/>
    </location>
</feature>
<dbReference type="AlphaFoldDB" id="A0A8H6FKB7"/>
<dbReference type="RefSeq" id="XP_037157396.1">
    <property type="nucleotide sequence ID" value="XM_037295395.1"/>
</dbReference>
<dbReference type="GO" id="GO:0006397">
    <property type="term" value="P:mRNA processing"/>
    <property type="evidence" value="ECO:0007669"/>
    <property type="project" value="UniProtKB-KW"/>
</dbReference>
<dbReference type="InterPro" id="IPR002483">
    <property type="entry name" value="PWI_dom"/>
</dbReference>
<dbReference type="GeneID" id="59332886"/>
<evidence type="ECO:0000313" key="4">
    <source>
        <dbReference type="Proteomes" id="UP000593566"/>
    </source>
</evidence>
<dbReference type="SMART" id="SM00311">
    <property type="entry name" value="PWI"/>
    <property type="match status" value="1"/>
</dbReference>
<protein>
    <recommendedName>
        <fullName evidence="2">PWI domain-containing protein</fullName>
    </recommendedName>
</protein>
<evidence type="ECO:0000256" key="1">
    <source>
        <dbReference type="ARBA" id="ARBA00022664"/>
    </source>
</evidence>